<dbReference type="Proteomes" id="UP000267029">
    <property type="component" value="Unassembled WGS sequence"/>
</dbReference>
<dbReference type="EMBL" id="UXSR01000403">
    <property type="protein sequence ID" value="VDD76452.1"/>
    <property type="molecule type" value="Genomic_DNA"/>
</dbReference>
<feature type="region of interest" description="Disordered" evidence="1">
    <location>
        <begin position="861"/>
        <end position="889"/>
    </location>
</feature>
<sequence>MSMVANPRQSSNIFDGVILLLSKGHNVSSPSSIPSSTAVKALAEHLAPMPHLLVLVSTADGIGEGGRQMEPSIYRNRFFATQLHSPSEPVRSLPQTPVARNCSGERVTGSSQSFSFDDADLEEPSLPFETPHSPVNFGLACILDKLSAFLSTCWTRKLISSDDGCQDESGVHQSTSPKTKGGAEGVCGSVHESRFRHTVPLCQLRHHHRRCSYRRHHNHRRHIRRHHHHHHHRCSKAAAPTAAVKIFRTSSASSFASSNPTTTLNCHRPPKLTLTPALPAQPRKFVRSYSLPAWTDEMSSCVPLTQPTCFAAMSYEPTRFLSRSLSTFKYRRKTVSHFETEPPLTTGSSDSKLGDGDATVENTPKSNQTRMSQLVTSTLEPPSGDCSSAASCSPHPMASQSSRLVFASERTTYDPVFLKFSEGVSPTLPDGAGSVEVHVLSEQQRRRRLRKKGCKQRIQEVEPEAFHNINDALEMGTIQLIPCPHIQRPPTTPPPQFQSASGLVCRHSLRQQPVEQNSLDFGLNHRGSSTCEHNYQPHNNIFGVAPPTTTSTGGSVSSFFTSGIRAVASGFGRPRERRRSVSTPCGGELPNNTTGSLKTSCVVVPSCVSSHTASSTPGSGRAGEFYPNVHDLETSQGAGGDYPTTTLSKASTPPFSFDDLESIGIFAGGGGSGGTPLLRLQVTSLDHLTHMAASSRPAGKGGCFAVTPRHWHLPSCPHRLCIPRQNLVPPSQSTTRRHPPSLTTARHCWLQMPVVSGASPSSKTLHNDKQSFKSSHCTDPSPMSTALPPESRPPALRHLPASPSKHLQYPPTLQPPFAGDQQSTMDLLSSPSNASSDDFVPSISRPGTFRTAATAMAQCGEKTVPRPSPPLALSSSTNHPPSSLSTGFLLSSPVKESFLSPSASGRRSKRNVLSLFSGRTNISLSEPQPQKCKRQQTFSTGPGGGASFPSTPIRDPSGVQTVLSFGHHKAKSTTPPAPNSAAINNT</sequence>
<gene>
    <name evidence="2" type="ORF">MCOS_LOCUS2455</name>
</gene>
<feature type="compositionally biased region" description="Low complexity" evidence="1">
    <location>
        <begin position="871"/>
        <end position="886"/>
    </location>
</feature>
<feature type="region of interest" description="Disordered" evidence="1">
    <location>
        <begin position="757"/>
        <end position="845"/>
    </location>
</feature>
<evidence type="ECO:0000313" key="3">
    <source>
        <dbReference type="Proteomes" id="UP000267029"/>
    </source>
</evidence>
<evidence type="ECO:0000313" key="2">
    <source>
        <dbReference type="EMBL" id="VDD76452.1"/>
    </source>
</evidence>
<feature type="region of interest" description="Disordered" evidence="1">
    <location>
        <begin position="967"/>
        <end position="986"/>
    </location>
</feature>
<keyword evidence="3" id="KW-1185">Reference proteome</keyword>
<feature type="region of interest" description="Disordered" evidence="1">
    <location>
        <begin position="920"/>
        <end position="957"/>
    </location>
</feature>
<organism evidence="2 3">
    <name type="scientific">Mesocestoides corti</name>
    <name type="common">Flatworm</name>
    <dbReference type="NCBI Taxonomy" id="53468"/>
    <lineage>
        <taxon>Eukaryota</taxon>
        <taxon>Metazoa</taxon>
        <taxon>Spiralia</taxon>
        <taxon>Lophotrochozoa</taxon>
        <taxon>Platyhelminthes</taxon>
        <taxon>Cestoda</taxon>
        <taxon>Eucestoda</taxon>
        <taxon>Cyclophyllidea</taxon>
        <taxon>Mesocestoididae</taxon>
        <taxon>Mesocestoides</taxon>
    </lineage>
</organism>
<feature type="region of interest" description="Disordered" evidence="1">
    <location>
        <begin position="339"/>
        <end position="371"/>
    </location>
</feature>
<feature type="compositionally biased region" description="Polar residues" evidence="1">
    <location>
        <begin position="360"/>
        <end position="371"/>
    </location>
</feature>
<feature type="compositionally biased region" description="Polar residues" evidence="1">
    <location>
        <begin position="820"/>
        <end position="836"/>
    </location>
</feature>
<protein>
    <submittedName>
        <fullName evidence="2">Uncharacterized protein</fullName>
    </submittedName>
</protein>
<reference evidence="2 3" key="1">
    <citation type="submission" date="2018-10" db="EMBL/GenBank/DDBJ databases">
        <authorList>
            <consortium name="Pathogen Informatics"/>
        </authorList>
    </citation>
    <scope>NUCLEOTIDE SEQUENCE [LARGE SCALE GENOMIC DNA]</scope>
</reference>
<feature type="region of interest" description="Disordered" evidence="1">
    <location>
        <begin position="570"/>
        <end position="589"/>
    </location>
</feature>
<accession>A0A3P6GNK6</accession>
<name>A0A3P6GNK6_MESCO</name>
<dbReference type="OrthoDB" id="10492547at2759"/>
<feature type="region of interest" description="Disordered" evidence="1">
    <location>
        <begin position="85"/>
        <end position="113"/>
    </location>
</feature>
<proteinExistence type="predicted"/>
<evidence type="ECO:0000256" key="1">
    <source>
        <dbReference type="SAM" id="MobiDB-lite"/>
    </source>
</evidence>
<feature type="compositionally biased region" description="Polar residues" evidence="1">
    <location>
        <begin position="772"/>
        <end position="784"/>
    </location>
</feature>
<dbReference type="AlphaFoldDB" id="A0A3P6GNK6"/>